<comment type="caution">
    <text evidence="5">The sequence shown here is derived from an EMBL/GenBank/DDBJ whole genome shotgun (WGS) entry which is preliminary data.</text>
</comment>
<protein>
    <recommendedName>
        <fullName evidence="3">GmrSD restriction endonucleases C-terminal domain-containing protein</fullName>
    </recommendedName>
</protein>
<dbReference type="Proteomes" id="UP001165663">
    <property type="component" value="Unassembled WGS sequence"/>
</dbReference>
<dbReference type="AlphaFoldDB" id="A0A9P3UZ71"/>
<evidence type="ECO:0000313" key="4">
    <source>
        <dbReference type="EMBL" id="GLB84222.1"/>
    </source>
</evidence>
<feature type="compositionally biased region" description="Low complexity" evidence="1">
    <location>
        <begin position="37"/>
        <end position="52"/>
    </location>
</feature>
<sequence>MAAAVVVLAALMSATAVGCSAPAAPPGTAVSTRVSQAPASSVPSPATSTTAPDTAHHIAQLLTSVPVVEHLPKLPGYQRGCKPGQGCVFGPAWTDTQHTGCDTRNRVLAAQLTNVVFKPGTRDCKVIRGILNDPYTGATLEYGGPTHDDIEIDHVFALNRAWDAGAAQWTADQRLLFANDTDNLLAVSGAENRRKSDSGPDEWLPPNRQFACRFIEIYLSVAVKYRLTVTQRDKSVAESTCPP</sequence>
<organism evidence="5 6">
    <name type="scientific">Mycobacterium kiyosense</name>
    <dbReference type="NCBI Taxonomy" id="2871094"/>
    <lineage>
        <taxon>Bacteria</taxon>
        <taxon>Bacillati</taxon>
        <taxon>Actinomycetota</taxon>
        <taxon>Actinomycetes</taxon>
        <taxon>Mycobacteriales</taxon>
        <taxon>Mycobacteriaceae</taxon>
        <taxon>Mycobacterium</taxon>
    </lineage>
</organism>
<dbReference type="EMBL" id="BRXE01000044">
    <property type="protein sequence ID" value="GLB84222.1"/>
    <property type="molecule type" value="Genomic_DNA"/>
</dbReference>
<dbReference type="PANTHER" id="PTHR24094">
    <property type="entry name" value="SECRETED PROTEIN"/>
    <property type="match status" value="1"/>
</dbReference>
<gene>
    <name evidence="5" type="ORF">Mkiyose1413_42970</name>
    <name evidence="4" type="ORF">SRL2020028_34780</name>
</gene>
<dbReference type="RefSeq" id="WP_264916076.1">
    <property type="nucleotide sequence ID" value="NZ_BRXE01000044.1"/>
</dbReference>
<name>A0A9P3UZ71_9MYCO</name>
<dbReference type="Pfam" id="PF07510">
    <property type="entry name" value="GmrSD_C"/>
    <property type="match status" value="1"/>
</dbReference>
<accession>A0A9P3UZ71</accession>
<feature type="domain" description="GmrSD restriction endonucleases C-terminal" evidence="3">
    <location>
        <begin position="102"/>
        <end position="233"/>
    </location>
</feature>
<feature type="signal peptide" evidence="2">
    <location>
        <begin position="1"/>
        <end position="23"/>
    </location>
</feature>
<evidence type="ECO:0000313" key="5">
    <source>
        <dbReference type="EMBL" id="GLD32414.1"/>
    </source>
</evidence>
<keyword evidence="6" id="KW-1185">Reference proteome</keyword>
<feature type="chain" id="PRO_5040268280" description="GmrSD restriction endonucleases C-terminal domain-containing protein" evidence="2">
    <location>
        <begin position="24"/>
        <end position="243"/>
    </location>
</feature>
<dbReference type="PANTHER" id="PTHR24094:SF15">
    <property type="entry name" value="AMP-DEPENDENT SYNTHETASE_LIGASE DOMAIN-CONTAINING PROTEIN-RELATED"/>
    <property type="match status" value="1"/>
</dbReference>
<evidence type="ECO:0000256" key="1">
    <source>
        <dbReference type="SAM" id="MobiDB-lite"/>
    </source>
</evidence>
<evidence type="ECO:0000313" key="6">
    <source>
        <dbReference type="Proteomes" id="UP001064782"/>
    </source>
</evidence>
<dbReference type="Proteomes" id="UP001064782">
    <property type="component" value="Unassembled WGS sequence"/>
</dbReference>
<feature type="region of interest" description="Disordered" evidence="1">
    <location>
        <begin position="25"/>
        <end position="52"/>
    </location>
</feature>
<dbReference type="InterPro" id="IPR011089">
    <property type="entry name" value="GmrSD_C"/>
</dbReference>
<evidence type="ECO:0000259" key="3">
    <source>
        <dbReference type="Pfam" id="PF07510"/>
    </source>
</evidence>
<reference evidence="5" key="1">
    <citation type="submission" date="2022-08" db="EMBL/GenBank/DDBJ databases">
        <title>Mycobacterium kiyosense sp. nov., scotochromogenic slow-glowing species isolated from respiratory specimens.</title>
        <authorList>
            <person name="Fukano H."/>
            <person name="Kazumi Y."/>
            <person name="Sakagami N."/>
            <person name="Ato M."/>
            <person name="Mitarai S."/>
            <person name="Hoshino Y."/>
        </authorList>
    </citation>
    <scope>NUCLEOTIDE SEQUENCE</scope>
    <source>
        <strain evidence="5">1413</strain>
        <strain evidence="4">SRL2020-028</strain>
    </source>
</reference>
<evidence type="ECO:0000256" key="2">
    <source>
        <dbReference type="SAM" id="SignalP"/>
    </source>
</evidence>
<keyword evidence="2" id="KW-0732">Signal</keyword>
<dbReference type="EMBL" id="BRZI01000043">
    <property type="protein sequence ID" value="GLD32414.1"/>
    <property type="molecule type" value="Genomic_DNA"/>
</dbReference>
<proteinExistence type="predicted"/>